<proteinExistence type="predicted"/>
<name>A0A6J5SW27_9CAUD</name>
<gene>
    <name evidence="1" type="ORF">UFOVP1604_35</name>
</gene>
<accession>A0A6J5SW27</accession>
<protein>
    <submittedName>
        <fullName evidence="1">Calcineurin-like phosphoesterase domain, ApaH type</fullName>
    </submittedName>
</protein>
<evidence type="ECO:0000313" key="1">
    <source>
        <dbReference type="EMBL" id="CAB4218627.1"/>
    </source>
</evidence>
<reference evidence="1" key="1">
    <citation type="submission" date="2020-05" db="EMBL/GenBank/DDBJ databases">
        <authorList>
            <person name="Chiriac C."/>
            <person name="Salcher M."/>
            <person name="Ghai R."/>
            <person name="Kavagutti S V."/>
        </authorList>
    </citation>
    <scope>NUCLEOTIDE SEQUENCE</scope>
</reference>
<sequence length="523" mass="59824">MKFEELTPEDISKLSELYWNKDISWDNRMKELSQFLNKSERTVQTWLAKLGITESSIQESPQLIKARERKFNKKKKRFIITWAQNDTPAHEEFISNLEKYAEHINADIHVIAGRYKNPTSVFSDKNYETWAERIETYLDAGRHEVHKHMWIMSDIKIQPTSVDPMTGLQGMSGINSCVFGSPRVHLETIPVLEGNLPKMMMTTGACTVSNYTDSKSGKKGEFHHTLGFVVIEIKDVNTFFARQVTATEDGNFTDLYNRVEYNEDYETSEISRVNSIAVAVLGDLHYGQHDPRVISKTLDLFKKLKPENVILHDVFDGLSINHHEINDPFMQYRRELDGSNSLRKEIDAMLNGLEDFKDYNVSIVRSNHDDFLDRWLKSTDWRKASTLKNSLEYMEYSALLLRGVAPNGVIPYLINQKFPKFKTLGRSDSLVVNGWELAQHGDVGSNGSRGSLLQFRKLNTKIIVGHYHSPGRRDGALAVGTSTKLRVNYNVGPSGWLQSHVIIHHDGKAQHINFIKGEFTTLT</sequence>
<organism evidence="1">
    <name type="scientific">uncultured Caudovirales phage</name>
    <dbReference type="NCBI Taxonomy" id="2100421"/>
    <lineage>
        <taxon>Viruses</taxon>
        <taxon>Duplodnaviria</taxon>
        <taxon>Heunggongvirae</taxon>
        <taxon>Uroviricota</taxon>
        <taxon>Caudoviricetes</taxon>
        <taxon>Peduoviridae</taxon>
        <taxon>Maltschvirus</taxon>
        <taxon>Maltschvirus maltsch</taxon>
    </lineage>
</organism>
<dbReference type="EMBL" id="LR797474">
    <property type="protein sequence ID" value="CAB4218627.1"/>
    <property type="molecule type" value="Genomic_DNA"/>
</dbReference>